<accession>A0A1Y1UIF1</accession>
<name>A0A1Y1UIF1_9TREE</name>
<keyword evidence="1" id="KW-0175">Coiled coil</keyword>
<dbReference type="Pfam" id="PF04031">
    <property type="entry name" value="Las1"/>
    <property type="match status" value="1"/>
</dbReference>
<keyword evidence="3" id="KW-1185">Reference proteome</keyword>
<gene>
    <name evidence="2" type="ORF">BD324DRAFT_625705</name>
</gene>
<dbReference type="RefSeq" id="XP_021871365.1">
    <property type="nucleotide sequence ID" value="XM_022015827.1"/>
</dbReference>
<dbReference type="InParanoid" id="A0A1Y1UIF1"/>
<feature type="coiled-coil region" evidence="1">
    <location>
        <begin position="401"/>
        <end position="428"/>
    </location>
</feature>
<dbReference type="FunCoup" id="A0A1Y1UIF1">
    <property type="interactions" value="8"/>
</dbReference>
<dbReference type="PANTHER" id="PTHR15002:SF0">
    <property type="entry name" value="RIBOSOMAL BIOGENESIS PROTEIN LAS1L"/>
    <property type="match status" value="1"/>
</dbReference>
<dbReference type="GO" id="GO:0000470">
    <property type="term" value="P:maturation of LSU-rRNA"/>
    <property type="evidence" value="ECO:0007669"/>
    <property type="project" value="TreeGrafter"/>
</dbReference>
<evidence type="ECO:0000313" key="2">
    <source>
        <dbReference type="EMBL" id="ORX37327.1"/>
    </source>
</evidence>
<dbReference type="STRING" id="4999.A0A1Y1UIF1"/>
<dbReference type="Proteomes" id="UP000193218">
    <property type="component" value="Unassembled WGS sequence"/>
</dbReference>
<comment type="caution">
    <text evidence="2">The sequence shown here is derived from an EMBL/GenBank/DDBJ whole genome shotgun (WGS) entry which is preliminary data.</text>
</comment>
<reference evidence="2 3" key="1">
    <citation type="submission" date="2017-03" db="EMBL/GenBank/DDBJ databases">
        <title>Widespread Adenine N6-methylation of Active Genes in Fungi.</title>
        <authorList>
            <consortium name="DOE Joint Genome Institute"/>
            <person name="Mondo S.J."/>
            <person name="Dannebaum R.O."/>
            <person name="Kuo R.C."/>
            <person name="Louie K.B."/>
            <person name="Bewick A.J."/>
            <person name="Labutti K."/>
            <person name="Haridas S."/>
            <person name="Kuo A."/>
            <person name="Salamov A."/>
            <person name="Ahrendt S.R."/>
            <person name="Lau R."/>
            <person name="Bowen B.P."/>
            <person name="Lipzen A."/>
            <person name="Sullivan W."/>
            <person name="Andreopoulos W.B."/>
            <person name="Clum A."/>
            <person name="Lindquist E."/>
            <person name="Daum C."/>
            <person name="Northen T.R."/>
            <person name="Ramamoorthy G."/>
            <person name="Schmitz R.J."/>
            <person name="Gryganskyi A."/>
            <person name="Culley D."/>
            <person name="Magnuson J."/>
            <person name="James T.Y."/>
            <person name="O'Malley M.A."/>
            <person name="Stajich J.E."/>
            <person name="Spatafora J.W."/>
            <person name="Visel A."/>
            <person name="Grigoriev I.V."/>
        </authorList>
    </citation>
    <scope>NUCLEOTIDE SEQUENCE [LARGE SCALE GENOMIC DNA]</scope>
    <source>
        <strain evidence="2 3">NRRL Y-17943</strain>
    </source>
</reference>
<dbReference type="GO" id="GO:0000460">
    <property type="term" value="P:maturation of 5.8S rRNA"/>
    <property type="evidence" value="ECO:0007669"/>
    <property type="project" value="TreeGrafter"/>
</dbReference>
<organism evidence="2 3">
    <name type="scientific">Kockovaella imperatae</name>
    <dbReference type="NCBI Taxonomy" id="4999"/>
    <lineage>
        <taxon>Eukaryota</taxon>
        <taxon>Fungi</taxon>
        <taxon>Dikarya</taxon>
        <taxon>Basidiomycota</taxon>
        <taxon>Agaricomycotina</taxon>
        <taxon>Tremellomycetes</taxon>
        <taxon>Tremellales</taxon>
        <taxon>Cuniculitremaceae</taxon>
        <taxon>Kockovaella</taxon>
    </lineage>
</organism>
<dbReference type="InterPro" id="IPR007174">
    <property type="entry name" value="Las1"/>
</dbReference>
<dbReference type="OrthoDB" id="10263222at2759"/>
<evidence type="ECO:0000313" key="3">
    <source>
        <dbReference type="Proteomes" id="UP000193218"/>
    </source>
</evidence>
<evidence type="ECO:0000256" key="1">
    <source>
        <dbReference type="SAM" id="Coils"/>
    </source>
</evidence>
<proteinExistence type="predicted"/>
<dbReference type="GO" id="GO:0030687">
    <property type="term" value="C:preribosome, large subunit precursor"/>
    <property type="evidence" value="ECO:0007669"/>
    <property type="project" value="TreeGrafter"/>
</dbReference>
<dbReference type="GeneID" id="33557636"/>
<dbReference type="GO" id="GO:0004519">
    <property type="term" value="F:endonuclease activity"/>
    <property type="evidence" value="ECO:0007669"/>
    <property type="project" value="InterPro"/>
</dbReference>
<protein>
    <submittedName>
        <fullName evidence="2">Las1-like-domain-containing protein</fullName>
    </submittedName>
</protein>
<sequence length="467" mass="52260">MARPRRVPWASKSDLVDMYELLFSPESDAPTRARGMARMSIYISSPSCPAFLPLLHSLISAAETPEPRTAEERHRMRLVCAMAIVRFVNGLVDPLQTGPYARPIAHLAISLRLPPSLISLRHRATHEDLPPLDTLLGAVKQAIQYLHDSSFVPLISQDPSSTTAQMARGGGGDRPADKLIKRWKRVNKSRLREKEVGSENASGREIQSIKRDLERIDKAELVEALVSQGGLVPLAESKRPSQDGMAPSDASLQIWSPLLSSLVELHPDFIDTLSHRILDGVSPISEPLEPKTTETRDRDGSYRWGLATWLLHLWTKDDEAALSLEAKRDLWKTLLGCLVTNDPHLRRLYSQLLVLDSTLKPIALGELLRFTGAGDDMQLDGEENLKGLEEVDQPRPRVLENGNLEAKLAEMDDRLRRVKSLREQVDDRRIRSVVDDDSVASSSDPPGWRRLSRLEWSSRPIGQRITA</sequence>
<dbReference type="AlphaFoldDB" id="A0A1Y1UIF1"/>
<dbReference type="GO" id="GO:0090730">
    <property type="term" value="C:Las1 complex"/>
    <property type="evidence" value="ECO:0007669"/>
    <property type="project" value="InterPro"/>
</dbReference>
<dbReference type="PANTHER" id="PTHR15002">
    <property type="entry name" value="RIBOSOMAL BIOGENESIS PROTEIN LAS1L"/>
    <property type="match status" value="1"/>
</dbReference>
<dbReference type="EMBL" id="NBSH01000006">
    <property type="protein sequence ID" value="ORX37327.1"/>
    <property type="molecule type" value="Genomic_DNA"/>
</dbReference>